<dbReference type="EMBL" id="CAEKKB010000007">
    <property type="protein sequence ID" value="CAB4319194.1"/>
    <property type="molecule type" value="Genomic_DNA"/>
</dbReference>
<protein>
    <submittedName>
        <fullName evidence="1">Uncharacterized protein</fullName>
    </submittedName>
</protein>
<gene>
    <name evidence="1" type="ORF">ORAREDHAP_LOCUS46373</name>
</gene>
<reference evidence="2" key="1">
    <citation type="journal article" date="2020" name="Genome Biol.">
        <title>Gamete binning: chromosome-level and haplotype-resolved genome assembly enabled by high-throughput single-cell sequencing of gamete genomes.</title>
        <authorList>
            <person name="Campoy J.A."/>
            <person name="Sun H."/>
            <person name="Goel M."/>
            <person name="Jiao W.-B."/>
            <person name="Folz-Donahue K."/>
            <person name="Wang N."/>
            <person name="Rubio M."/>
            <person name="Liu C."/>
            <person name="Kukat C."/>
            <person name="Ruiz D."/>
            <person name="Huettel B."/>
            <person name="Schneeberger K."/>
        </authorList>
    </citation>
    <scope>NUCLEOTIDE SEQUENCE [LARGE SCALE GENOMIC DNA]</scope>
    <source>
        <strain evidence="2">cv. Rojo Pasion</strain>
    </source>
</reference>
<accession>A0A6J5Y6P5</accession>
<keyword evidence="2" id="KW-1185">Reference proteome</keyword>
<name>A0A6J5Y6P5_PRUAR</name>
<dbReference type="AlphaFoldDB" id="A0A6J5Y6P5"/>
<evidence type="ECO:0000313" key="1">
    <source>
        <dbReference type="EMBL" id="CAB4319194.1"/>
    </source>
</evidence>
<sequence length="106" mass="12320">MAACTRFRPESGSLEKVLLWFWMGEGCFQLKPRNSVDNVTGIRLHVQSLIQGKGIESKQKRIRIDRSYKNRDYYHIGSLLDRLEGLKYGQQFNPPKLTDSIQSNFN</sequence>
<proteinExistence type="predicted"/>
<organism evidence="1 2">
    <name type="scientific">Prunus armeniaca</name>
    <name type="common">Apricot</name>
    <name type="synonym">Armeniaca vulgaris</name>
    <dbReference type="NCBI Taxonomy" id="36596"/>
    <lineage>
        <taxon>Eukaryota</taxon>
        <taxon>Viridiplantae</taxon>
        <taxon>Streptophyta</taxon>
        <taxon>Embryophyta</taxon>
        <taxon>Tracheophyta</taxon>
        <taxon>Spermatophyta</taxon>
        <taxon>Magnoliopsida</taxon>
        <taxon>eudicotyledons</taxon>
        <taxon>Gunneridae</taxon>
        <taxon>Pentapetalae</taxon>
        <taxon>rosids</taxon>
        <taxon>fabids</taxon>
        <taxon>Rosales</taxon>
        <taxon>Rosaceae</taxon>
        <taxon>Amygdaloideae</taxon>
        <taxon>Amygdaleae</taxon>
        <taxon>Prunus</taxon>
    </lineage>
</organism>
<evidence type="ECO:0000313" key="2">
    <source>
        <dbReference type="Proteomes" id="UP000507245"/>
    </source>
</evidence>
<dbReference type="Proteomes" id="UP000507245">
    <property type="component" value="Unassembled WGS sequence"/>
</dbReference>